<accession>A0ABT1JFP3</accession>
<dbReference type="Pfam" id="PF00703">
    <property type="entry name" value="Glyco_hydro_2"/>
    <property type="match status" value="1"/>
</dbReference>
<evidence type="ECO:0000256" key="5">
    <source>
        <dbReference type="ARBA" id="ARBA00023295"/>
    </source>
</evidence>
<organism evidence="8 9">
    <name type="scientific">Actinoalloteichus caeruleus DSM 43889</name>
    <dbReference type="NCBI Taxonomy" id="1120930"/>
    <lineage>
        <taxon>Bacteria</taxon>
        <taxon>Bacillati</taxon>
        <taxon>Actinomycetota</taxon>
        <taxon>Actinomycetes</taxon>
        <taxon>Pseudonocardiales</taxon>
        <taxon>Pseudonocardiaceae</taxon>
        <taxon>Actinoalloteichus</taxon>
        <taxon>Actinoalloteichus cyanogriseus</taxon>
    </lineage>
</organism>
<evidence type="ECO:0000256" key="4">
    <source>
        <dbReference type="ARBA" id="ARBA00022801"/>
    </source>
</evidence>
<dbReference type="InterPro" id="IPR050887">
    <property type="entry name" value="Beta-mannosidase_GH2"/>
</dbReference>
<evidence type="ECO:0000313" key="9">
    <source>
        <dbReference type="Proteomes" id="UP000791080"/>
    </source>
</evidence>
<dbReference type="Gene3D" id="3.20.20.80">
    <property type="entry name" value="Glycosidases"/>
    <property type="match status" value="1"/>
</dbReference>
<dbReference type="Pfam" id="PF22666">
    <property type="entry name" value="Glyco_hydro_2_N2"/>
    <property type="match status" value="1"/>
</dbReference>
<dbReference type="InterPro" id="IPR013783">
    <property type="entry name" value="Ig-like_fold"/>
</dbReference>
<dbReference type="InterPro" id="IPR036156">
    <property type="entry name" value="Beta-gal/glucu_dom_sf"/>
</dbReference>
<dbReference type="InterPro" id="IPR006102">
    <property type="entry name" value="Ig-like_GH2"/>
</dbReference>
<comment type="similarity">
    <text evidence="2">Belongs to the glycosyl hydrolase 2 family.</text>
</comment>
<dbReference type="Gene3D" id="2.60.120.260">
    <property type="entry name" value="Galactose-binding domain-like"/>
    <property type="match status" value="1"/>
</dbReference>
<dbReference type="RefSeq" id="WP_026420763.1">
    <property type="nucleotide sequence ID" value="NZ_AUBJ02000001.1"/>
</dbReference>
<dbReference type="PANTHER" id="PTHR43730">
    <property type="entry name" value="BETA-MANNOSIDASE"/>
    <property type="match status" value="1"/>
</dbReference>
<dbReference type="InterPro" id="IPR054593">
    <property type="entry name" value="Beta-mannosidase-like_N2"/>
</dbReference>
<dbReference type="PANTHER" id="PTHR43730:SF1">
    <property type="entry name" value="BETA-MANNOSIDASE"/>
    <property type="match status" value="1"/>
</dbReference>
<protein>
    <recommendedName>
        <fullName evidence="3">beta-mannosidase</fullName>
        <ecNumber evidence="3">3.2.1.25</ecNumber>
    </recommendedName>
</protein>
<dbReference type="SUPFAM" id="SSF49303">
    <property type="entry name" value="beta-Galactosidase/glucuronidase domain"/>
    <property type="match status" value="1"/>
</dbReference>
<reference evidence="8 9" key="1">
    <citation type="submission" date="2013-07" db="EMBL/GenBank/DDBJ databases">
        <authorList>
            <consortium name="DOE Joint Genome Institute"/>
            <person name="Reeve W."/>
            <person name="Huntemann M."/>
            <person name="Han J."/>
            <person name="Chen A."/>
            <person name="Kyrpides N."/>
            <person name="Mavromatis K."/>
            <person name="Markowitz V."/>
            <person name="Palaniappan K."/>
            <person name="Ivanova N."/>
            <person name="Schaumberg A."/>
            <person name="Pati A."/>
            <person name="Liolios K."/>
            <person name="Nordberg H.P."/>
            <person name="Cantor M.N."/>
            <person name="Hua S.X."/>
            <person name="Woyke T."/>
        </authorList>
    </citation>
    <scope>NUCLEOTIDE SEQUENCE [LARGE SCALE GENOMIC DNA]</scope>
    <source>
        <strain evidence="8 9">DSM 43889</strain>
    </source>
</reference>
<reference evidence="8 9" key="2">
    <citation type="submission" date="2022-06" db="EMBL/GenBank/DDBJ databases">
        <title>Genomic Encyclopedia of Type Strains, Phase I: the one thousand microbial genomes (KMG-I) project.</title>
        <authorList>
            <person name="Kyrpides N."/>
        </authorList>
    </citation>
    <scope>NUCLEOTIDE SEQUENCE [LARGE SCALE GENOMIC DNA]</scope>
    <source>
        <strain evidence="8 9">DSM 43889</strain>
    </source>
</reference>
<dbReference type="SUPFAM" id="SSF49785">
    <property type="entry name" value="Galactose-binding domain-like"/>
    <property type="match status" value="1"/>
</dbReference>
<dbReference type="Gene3D" id="2.60.40.10">
    <property type="entry name" value="Immunoglobulins"/>
    <property type="match status" value="1"/>
</dbReference>
<sequence length="820" mass="91427">MRMELHDGWTVRAVRGPAPDALADREVPATVPGCVHTDLLALDLIPDPYQDRNEAELHWIGRTDWRYRTTFDWEPGDGTERVDLACAGLDTIARLELNGHVIAGTANMHRAYRFDVTDQLRAGPNELTVTFTSALDHADRVRELLGHRPHTNHHPYNQIRKMACNFGWDWGPDLVTAGIWRPLALERWHGARLTSVRPLATVDADGDGVVHVHVDVDRAPGHDDELPVTVHVGVVAAAGVVPAGATTTTIEARVDQPRRWWPHGYGDQHRYPVDVALTVEDQPTPDNGDLTTWAGEVGFRSVRLDTEPDEHGTPFTFVVNDVPVFARGVNWIPDDCFPHRVDAARYRQRLAQARDAGVNLVRVWGGGIYESDDFYDACDELGILTWQDFLFACAAYPEEEPLRSEVEAEARDAITRLAPHPSLVLWNGNNENIWGHHDWGWRDQLGDRTWGAGYYHRLLPDLLAELDPTRPYSAGSPWSFSHDIHPNDPAHGATHIWDVWNQRDYTAYRDHVPRFVAEFGFQGPPAYATLRASLSDDPLRPDSPGMLAHQKAEDGNGKLARGLAEHFPEPQDFDDWFWATQLNQARALRFGVEHFRSHAPRCAGTVWWQLNDCWPVTSWSVVDGQGRRKPAWYALRAAYQDRLVTVRPRPGGLAAVLCNETDEPWTTRLVVARTAFAGAVLGEVRHQLTVPPRAVHEEPLPDTITTATDPAAELLVATAGDVRATWFHLPDLELALPVPELTTAVEALEDGYRVEVTAGTLVRDLALLADRVAPDAEVDDMLGTLLPGESTSIVVRTALPVDPEDLVAPLVLRSANQLLR</sequence>
<evidence type="ECO:0000256" key="2">
    <source>
        <dbReference type="ARBA" id="ARBA00007401"/>
    </source>
</evidence>
<evidence type="ECO:0000259" key="7">
    <source>
        <dbReference type="Pfam" id="PF22666"/>
    </source>
</evidence>
<proteinExistence type="inferred from homology"/>
<feature type="domain" description="Beta-mannosidase-like galactose-binding" evidence="7">
    <location>
        <begin position="9"/>
        <end position="181"/>
    </location>
</feature>
<dbReference type="InterPro" id="IPR017853">
    <property type="entry name" value="GH"/>
</dbReference>
<dbReference type="SUPFAM" id="SSF51445">
    <property type="entry name" value="(Trans)glycosidases"/>
    <property type="match status" value="1"/>
</dbReference>
<keyword evidence="5" id="KW-0326">Glycosidase</keyword>
<comment type="caution">
    <text evidence="8">The sequence shown here is derived from an EMBL/GenBank/DDBJ whole genome shotgun (WGS) entry which is preliminary data.</text>
</comment>
<dbReference type="EC" id="3.2.1.25" evidence="3"/>
<dbReference type="EMBL" id="AUBJ02000001">
    <property type="protein sequence ID" value="MCP2331310.1"/>
    <property type="molecule type" value="Genomic_DNA"/>
</dbReference>
<name>A0ABT1JFP3_ACTCY</name>
<evidence type="ECO:0000259" key="6">
    <source>
        <dbReference type="Pfam" id="PF00703"/>
    </source>
</evidence>
<keyword evidence="9" id="KW-1185">Reference proteome</keyword>
<evidence type="ECO:0000256" key="1">
    <source>
        <dbReference type="ARBA" id="ARBA00000829"/>
    </source>
</evidence>
<gene>
    <name evidence="8" type="ORF">G443_001580</name>
</gene>
<comment type="catalytic activity">
    <reaction evidence="1">
        <text>Hydrolysis of terminal, non-reducing beta-D-mannose residues in beta-D-mannosides.</text>
        <dbReference type="EC" id="3.2.1.25"/>
    </reaction>
</comment>
<dbReference type="Proteomes" id="UP000791080">
    <property type="component" value="Unassembled WGS sequence"/>
</dbReference>
<evidence type="ECO:0000256" key="3">
    <source>
        <dbReference type="ARBA" id="ARBA00012754"/>
    </source>
</evidence>
<dbReference type="InterPro" id="IPR008979">
    <property type="entry name" value="Galactose-bd-like_sf"/>
</dbReference>
<keyword evidence="4" id="KW-0378">Hydrolase</keyword>
<feature type="domain" description="Glycoside hydrolase family 2 immunoglobulin-like beta-sandwich" evidence="6">
    <location>
        <begin position="197"/>
        <end position="281"/>
    </location>
</feature>
<evidence type="ECO:0000313" key="8">
    <source>
        <dbReference type="EMBL" id="MCP2331310.1"/>
    </source>
</evidence>